<dbReference type="Proteomes" id="UP001157502">
    <property type="component" value="Chromosome 5"/>
</dbReference>
<keyword evidence="2" id="KW-1185">Reference proteome</keyword>
<gene>
    <name evidence="1" type="ORF">DPEC_G00058120</name>
</gene>
<comment type="caution">
    <text evidence="1">The sequence shown here is derived from an EMBL/GenBank/DDBJ whole genome shotgun (WGS) entry which is preliminary data.</text>
</comment>
<proteinExistence type="predicted"/>
<evidence type="ECO:0000313" key="2">
    <source>
        <dbReference type="Proteomes" id="UP001157502"/>
    </source>
</evidence>
<protein>
    <submittedName>
        <fullName evidence="1">Uncharacterized protein</fullName>
    </submittedName>
</protein>
<dbReference type="EMBL" id="CM055732">
    <property type="protein sequence ID" value="KAJ8011429.1"/>
    <property type="molecule type" value="Genomic_DNA"/>
</dbReference>
<evidence type="ECO:0000313" key="1">
    <source>
        <dbReference type="EMBL" id="KAJ8011429.1"/>
    </source>
</evidence>
<accession>A0ACC2H650</accession>
<reference evidence="1" key="1">
    <citation type="submission" date="2021-05" db="EMBL/GenBank/DDBJ databases">
        <authorList>
            <person name="Pan Q."/>
            <person name="Jouanno E."/>
            <person name="Zahm M."/>
            <person name="Klopp C."/>
            <person name="Cabau C."/>
            <person name="Louis A."/>
            <person name="Berthelot C."/>
            <person name="Parey E."/>
            <person name="Roest Crollius H."/>
            <person name="Montfort J."/>
            <person name="Robinson-Rechavi M."/>
            <person name="Bouchez O."/>
            <person name="Lampietro C."/>
            <person name="Lopez Roques C."/>
            <person name="Donnadieu C."/>
            <person name="Postlethwait J."/>
            <person name="Bobe J."/>
            <person name="Dillon D."/>
            <person name="Chandos A."/>
            <person name="von Hippel F."/>
            <person name="Guiguen Y."/>
        </authorList>
    </citation>
    <scope>NUCLEOTIDE SEQUENCE</scope>
    <source>
        <strain evidence="1">YG-Jan2019</strain>
    </source>
</reference>
<organism evidence="1 2">
    <name type="scientific">Dallia pectoralis</name>
    <name type="common">Alaska blackfish</name>
    <dbReference type="NCBI Taxonomy" id="75939"/>
    <lineage>
        <taxon>Eukaryota</taxon>
        <taxon>Metazoa</taxon>
        <taxon>Chordata</taxon>
        <taxon>Craniata</taxon>
        <taxon>Vertebrata</taxon>
        <taxon>Euteleostomi</taxon>
        <taxon>Actinopterygii</taxon>
        <taxon>Neopterygii</taxon>
        <taxon>Teleostei</taxon>
        <taxon>Protacanthopterygii</taxon>
        <taxon>Esociformes</taxon>
        <taxon>Umbridae</taxon>
        <taxon>Dallia</taxon>
    </lineage>
</organism>
<name>A0ACC2H650_DALPE</name>
<sequence length="92" mass="10555">MIIIDKEKADVNKYICWVEHEGCNKPDTDTVHASLNLASLTYRMMMLKTLVYCCGLTILIQLRNKKNSVGFLVFSLVVFFGSVNFFIFLLQV</sequence>